<feature type="transmembrane region" description="Helical" evidence="9">
    <location>
        <begin position="32"/>
        <end position="49"/>
    </location>
</feature>
<keyword evidence="2" id="KW-0813">Transport</keyword>
<evidence type="ECO:0000256" key="3">
    <source>
        <dbReference type="ARBA" id="ARBA00022475"/>
    </source>
</evidence>
<dbReference type="AlphaFoldDB" id="A0A2S9KH95"/>
<dbReference type="InterPro" id="IPR003439">
    <property type="entry name" value="ABC_transporter-like_ATP-bd"/>
</dbReference>
<feature type="domain" description="ABC transporter" evidence="10">
    <location>
        <begin position="356"/>
        <end position="566"/>
    </location>
</feature>
<dbReference type="GO" id="GO:0140359">
    <property type="term" value="F:ABC-type transporter activity"/>
    <property type="evidence" value="ECO:0007669"/>
    <property type="project" value="InterPro"/>
</dbReference>
<evidence type="ECO:0000256" key="7">
    <source>
        <dbReference type="ARBA" id="ARBA00022989"/>
    </source>
</evidence>
<dbReference type="InterPro" id="IPR003593">
    <property type="entry name" value="AAA+_ATPase"/>
</dbReference>
<dbReference type="PROSITE" id="PS50893">
    <property type="entry name" value="ABC_TRANSPORTER_2"/>
    <property type="match status" value="1"/>
</dbReference>
<dbReference type="InterPro" id="IPR027417">
    <property type="entry name" value="P-loop_NTPase"/>
</dbReference>
<keyword evidence="7 9" id="KW-1133">Transmembrane helix</keyword>
<dbReference type="Proteomes" id="UP000238326">
    <property type="component" value="Unassembled WGS sequence"/>
</dbReference>
<evidence type="ECO:0000259" key="10">
    <source>
        <dbReference type="PROSITE" id="PS50893"/>
    </source>
</evidence>
<dbReference type="GO" id="GO:0005524">
    <property type="term" value="F:ATP binding"/>
    <property type="evidence" value="ECO:0007669"/>
    <property type="project" value="UniProtKB-KW"/>
</dbReference>
<dbReference type="GO" id="GO:0005886">
    <property type="term" value="C:plasma membrane"/>
    <property type="evidence" value="ECO:0007669"/>
    <property type="project" value="UniProtKB-SubCell"/>
</dbReference>
<evidence type="ECO:0000256" key="9">
    <source>
        <dbReference type="SAM" id="Phobius"/>
    </source>
</evidence>
<dbReference type="InterPro" id="IPR036640">
    <property type="entry name" value="ABC1_TM_sf"/>
</dbReference>
<dbReference type="InterPro" id="IPR050835">
    <property type="entry name" value="ABC_transporter_sub-D"/>
</dbReference>
<dbReference type="InterPro" id="IPR011527">
    <property type="entry name" value="ABC1_TM_dom"/>
</dbReference>
<keyword evidence="6 12" id="KW-0067">ATP-binding</keyword>
<dbReference type="Pfam" id="PF00005">
    <property type="entry name" value="ABC_tran"/>
    <property type="match status" value="1"/>
</dbReference>
<evidence type="ECO:0000313" key="12">
    <source>
        <dbReference type="EMBL" id="PRD69812.1"/>
    </source>
</evidence>
<dbReference type="EMBL" id="PVLR01000011">
    <property type="protein sequence ID" value="PRD69812.1"/>
    <property type="molecule type" value="Genomic_DNA"/>
</dbReference>
<feature type="transmembrane region" description="Helical" evidence="9">
    <location>
        <begin position="173"/>
        <end position="192"/>
    </location>
</feature>
<evidence type="ECO:0000256" key="1">
    <source>
        <dbReference type="ARBA" id="ARBA00004651"/>
    </source>
</evidence>
<comment type="caution">
    <text evidence="12">The sequence shown here is derived from an EMBL/GenBank/DDBJ whole genome shotgun (WGS) entry which is preliminary data.</text>
</comment>
<feature type="transmembrane region" description="Helical" evidence="9">
    <location>
        <begin position="256"/>
        <end position="278"/>
    </location>
</feature>
<dbReference type="Gene3D" id="1.20.1560.10">
    <property type="entry name" value="ABC transporter type 1, transmembrane domain"/>
    <property type="match status" value="1"/>
</dbReference>
<proteinExistence type="predicted"/>
<dbReference type="Gene3D" id="3.40.50.300">
    <property type="entry name" value="P-loop containing nucleotide triphosphate hydrolases"/>
    <property type="match status" value="1"/>
</dbReference>
<dbReference type="RefSeq" id="WP_105728639.1">
    <property type="nucleotide sequence ID" value="NZ_DAIPCI010000003.1"/>
</dbReference>
<dbReference type="GO" id="GO:0016887">
    <property type="term" value="F:ATP hydrolysis activity"/>
    <property type="evidence" value="ECO:0007669"/>
    <property type="project" value="InterPro"/>
</dbReference>
<dbReference type="Pfam" id="PF06472">
    <property type="entry name" value="ABC_membrane_2"/>
    <property type="match status" value="1"/>
</dbReference>
<dbReference type="PANTHER" id="PTHR11384:SF59">
    <property type="entry name" value="LYSOSOMAL COBALAMIN TRANSPORTER ABCD4"/>
    <property type="match status" value="1"/>
</dbReference>
<keyword evidence="4 9" id="KW-0812">Transmembrane</keyword>
<feature type="domain" description="ABC transmembrane type-1" evidence="11">
    <location>
        <begin position="33"/>
        <end position="317"/>
    </location>
</feature>
<comment type="subcellular location">
    <subcellularLocation>
        <location evidence="1">Cell membrane</location>
        <topology evidence="1">Multi-pass membrane protein</topology>
    </subcellularLocation>
</comment>
<evidence type="ECO:0000259" key="11">
    <source>
        <dbReference type="PROSITE" id="PS50929"/>
    </source>
</evidence>
<accession>A0A2S9KH95</accession>
<dbReference type="SMART" id="SM00382">
    <property type="entry name" value="AAA"/>
    <property type="match status" value="1"/>
</dbReference>
<dbReference type="SUPFAM" id="SSF90123">
    <property type="entry name" value="ABC transporter transmembrane region"/>
    <property type="match status" value="1"/>
</dbReference>
<keyword evidence="3" id="KW-1003">Cell membrane</keyword>
<keyword evidence="5" id="KW-0547">Nucleotide-binding</keyword>
<dbReference type="PROSITE" id="PS50929">
    <property type="entry name" value="ABC_TM1F"/>
    <property type="match status" value="1"/>
</dbReference>
<feature type="transmembrane region" description="Helical" evidence="9">
    <location>
        <begin position="146"/>
        <end position="167"/>
    </location>
</feature>
<gene>
    <name evidence="12" type="ORF">C6P61_04025</name>
</gene>
<keyword evidence="13" id="KW-1185">Reference proteome</keyword>
<organism evidence="12 13">
    <name type="scientific">Malikia spinosa</name>
    <dbReference type="NCBI Taxonomy" id="86180"/>
    <lineage>
        <taxon>Bacteria</taxon>
        <taxon>Pseudomonadati</taxon>
        <taxon>Pseudomonadota</taxon>
        <taxon>Betaproteobacteria</taxon>
        <taxon>Burkholderiales</taxon>
        <taxon>Comamonadaceae</taxon>
        <taxon>Malikia</taxon>
    </lineage>
</organism>
<dbReference type="OrthoDB" id="9810134at2"/>
<dbReference type="CDD" id="cd03223">
    <property type="entry name" value="ABCD_peroxisomal_ALDP"/>
    <property type="match status" value="1"/>
</dbReference>
<protein>
    <submittedName>
        <fullName evidence="12">ABC transporter ATP-binding protein</fullName>
    </submittedName>
</protein>
<dbReference type="PANTHER" id="PTHR11384">
    <property type="entry name" value="ATP-BINDING CASSETTE, SUB-FAMILY D MEMBER"/>
    <property type="match status" value="1"/>
</dbReference>
<evidence type="ECO:0000313" key="13">
    <source>
        <dbReference type="Proteomes" id="UP000238326"/>
    </source>
</evidence>
<evidence type="ECO:0000256" key="6">
    <source>
        <dbReference type="ARBA" id="ARBA00022840"/>
    </source>
</evidence>
<sequence>MKSVNRQLWQRFLDIAAPYWCSEERWSAWGRLALLLLLLLGQTAFAVLLNEQTGEFTSALAARDEHRFWQAILLCLGLLVGAVPTYACYYWVRDTLGNHWRRWLTQRFLLRYFGDRHYYSLNGLAALDNPDQRIAEDINTFTQRSLFFLLILIGATMQLTAFSQVLWGISHTLVYFLVVYAISGTVITLRVYGKPLTGLNFRQLKREADLRYSLVRVREKAESIALYRGEQQELQQIRHRFGLAYDNFRQLIRGQFFLNLFQYGYSMLTLVLPSMLIAERVLSGELEVGMAVRAAGAFTAVLSAVSVVIDNFESLSRFAAGIERLDVFSHQLDGPAAAGDKRAAGRIESIEGAPQLALERVTLQTPGAERVLVRELSLAVEPGQGLMVVGASGCGKSSLLRAIVGLWDSGSGKILRPHPDEIMFLPQQPYMLLGSLRSQLLYPRQERQVGDQELLALLERVNLPDLAERSGGLDAELDWEKTLSMGEQQRLAFARLLLTQPRYAILDEATSALDLANERWLYQQLMDGQTTLISVGHRSTLLTYHSQVLELDGNGGWQTHLAQGYRFEH</sequence>
<evidence type="ECO:0000256" key="4">
    <source>
        <dbReference type="ARBA" id="ARBA00022692"/>
    </source>
</evidence>
<reference evidence="12 13" key="1">
    <citation type="submission" date="2018-03" db="EMBL/GenBank/DDBJ databases">
        <title>Comparative genomics illustrates the genes involved in a hyperalkaliphilic mechanisms of Serpentinomonas isolated from highly-alkaline calcium-rich serpentinized springs.</title>
        <authorList>
            <person name="Suzuki S."/>
            <person name="Ishii S."/>
            <person name="Walworth N."/>
            <person name="Bird L."/>
            <person name="Kuenen J.G."/>
            <person name="Nealson K.H."/>
        </authorList>
    </citation>
    <scope>NUCLEOTIDE SEQUENCE [LARGE SCALE GENOMIC DNA]</scope>
    <source>
        <strain evidence="12 13">83</strain>
    </source>
</reference>
<name>A0A2S9KH95_9BURK</name>
<evidence type="ECO:0000256" key="8">
    <source>
        <dbReference type="ARBA" id="ARBA00023136"/>
    </source>
</evidence>
<feature type="transmembrane region" description="Helical" evidence="9">
    <location>
        <begin position="69"/>
        <end position="92"/>
    </location>
</feature>
<evidence type="ECO:0000256" key="2">
    <source>
        <dbReference type="ARBA" id="ARBA00022448"/>
    </source>
</evidence>
<evidence type="ECO:0000256" key="5">
    <source>
        <dbReference type="ARBA" id="ARBA00022741"/>
    </source>
</evidence>
<dbReference type="SUPFAM" id="SSF52540">
    <property type="entry name" value="P-loop containing nucleoside triphosphate hydrolases"/>
    <property type="match status" value="1"/>
</dbReference>
<keyword evidence="8 9" id="KW-0472">Membrane</keyword>